<protein>
    <submittedName>
        <fullName evidence="1">Acyl-CoA synthetase (AMP-forming)/AMP-acid ligase II</fullName>
    </submittedName>
</protein>
<evidence type="ECO:0000313" key="2">
    <source>
        <dbReference type="Proteomes" id="UP000192328"/>
    </source>
</evidence>
<name>A0AC61PPA6_9FIRM</name>
<reference evidence="1" key="1">
    <citation type="submission" date="2017-04" db="EMBL/GenBank/DDBJ databases">
        <authorList>
            <person name="Varghese N."/>
            <person name="Submissions S."/>
        </authorList>
    </citation>
    <scope>NUCLEOTIDE SEQUENCE</scope>
    <source>
        <strain evidence="1">WTE2008</strain>
    </source>
</reference>
<dbReference type="Proteomes" id="UP000192328">
    <property type="component" value="Unassembled WGS sequence"/>
</dbReference>
<gene>
    <name evidence="1" type="ORF">SAMN06297397_2745</name>
</gene>
<comment type="caution">
    <text evidence="1">The sequence shown here is derived from an EMBL/GenBank/DDBJ whole genome shotgun (WGS) entry which is preliminary data.</text>
</comment>
<keyword evidence="1" id="KW-0436">Ligase</keyword>
<organism evidence="1 2">
    <name type="scientific">Aristaeella lactis</name>
    <dbReference type="NCBI Taxonomy" id="3046383"/>
    <lineage>
        <taxon>Bacteria</taxon>
        <taxon>Bacillati</taxon>
        <taxon>Bacillota</taxon>
        <taxon>Clostridia</taxon>
        <taxon>Eubacteriales</taxon>
        <taxon>Aristaeellaceae</taxon>
        <taxon>Aristaeella</taxon>
    </lineage>
</organism>
<proteinExistence type="predicted"/>
<dbReference type="EMBL" id="FWXZ01000007">
    <property type="protein sequence ID" value="SMC82918.1"/>
    <property type="molecule type" value="Genomic_DNA"/>
</dbReference>
<keyword evidence="2" id="KW-1185">Reference proteome</keyword>
<evidence type="ECO:0000313" key="1">
    <source>
        <dbReference type="EMBL" id="SMC82918.1"/>
    </source>
</evidence>
<accession>A0AC61PPA6</accession>
<sequence>MYTEQHLKKESLICAEKTRGYKVMTIIELLERNAKEWPNDTALVEINPDQPETRRVTWHDFELVEPSAKQKHYRREITWAVFDEKANRVANMLRSHGIGKGKKVAILMMNCIDWLPIYFGILKTGAVVVPMNFRYASNEIEYCLNLSESNMLIFGPEFIGRIEEIADKIPHVALVYEGPGCPSFADDLMELINESSSSFPKCNLTEEDDAAIYFSSGTTGFPKAILHKHRSLIHSARVEQAHHGQTKDDCFLCIPPLYHTGAKMHWFGSLISGGKAVILKGTRPQTILEAVSSEKCTIVWLLVPWAQDILTALDSGELKLENYELSQWRLMHIGAQPVPQSLIHRWLQYFPNHQYDTNYGLSESIGPGAVHLGIENVRKVGAIGIPGYGWETKIIRPDGKEVAPGEVGELCLKGPGVMVCYYNNPQATAETLKDGWLLTGDMARQDAEGFIYLVDRKKDVVITGGENLYPVEIENFMAAYPPIKDVAVIGLPDARLGEIAAAIVELVPGSTATVEDIQEFCTGMPRYKRPRKIILAPVPRNATGKIEKPKLRRMYGGEGLVDSQNRS</sequence>